<dbReference type="SUPFAM" id="SSF54427">
    <property type="entry name" value="NTF2-like"/>
    <property type="match status" value="1"/>
</dbReference>
<dbReference type="EMBL" id="BAABWU010000031">
    <property type="protein sequence ID" value="GAA6198732.1"/>
    <property type="molecule type" value="Genomic_DNA"/>
</dbReference>
<accession>A0ABQ0AS83</accession>
<gene>
    <name evidence="1" type="ORF">NBRC116598_41770</name>
</gene>
<evidence type="ECO:0000313" key="2">
    <source>
        <dbReference type="Proteomes" id="UP001441944"/>
    </source>
</evidence>
<name>A0ABQ0AS83_9RHOB</name>
<dbReference type="Proteomes" id="UP001441944">
    <property type="component" value="Unassembled WGS sequence"/>
</dbReference>
<organism evidence="1 2">
    <name type="scientific">Pseudophaeobacter arcticus</name>
    <dbReference type="NCBI Taxonomy" id="385492"/>
    <lineage>
        <taxon>Bacteria</taxon>
        <taxon>Pseudomonadati</taxon>
        <taxon>Pseudomonadota</taxon>
        <taxon>Alphaproteobacteria</taxon>
        <taxon>Rhodobacterales</taxon>
        <taxon>Paracoccaceae</taxon>
        <taxon>Pseudophaeobacter</taxon>
    </lineage>
</organism>
<sequence>MDKLLAPSLGEDDPIYCGLALRKDLPFLAEMFGRLMGPMKTEILVYLEDGNWVSVYYRTVASGPDGDTPIKIESLLMFRFEQGLIAELISKIDSLALFEQLGQMPPDTLLGCFSGQRLTWK</sequence>
<keyword evidence="2" id="KW-1185">Reference proteome</keyword>
<dbReference type="Gene3D" id="3.10.450.50">
    <property type="match status" value="1"/>
</dbReference>
<dbReference type="InterPro" id="IPR032710">
    <property type="entry name" value="NTF2-like_dom_sf"/>
</dbReference>
<comment type="caution">
    <text evidence="1">The sequence shown here is derived from an EMBL/GenBank/DDBJ whole genome shotgun (WGS) entry which is preliminary data.</text>
</comment>
<protein>
    <recommendedName>
        <fullName evidence="3">SnoaL-like domain-containing protein</fullName>
    </recommendedName>
</protein>
<evidence type="ECO:0000313" key="1">
    <source>
        <dbReference type="EMBL" id="GAA6198732.1"/>
    </source>
</evidence>
<reference evidence="1 2" key="1">
    <citation type="submission" date="2024-04" db="EMBL/GenBank/DDBJ databases">
        <title>Draft genome sequence of Pseudophaeobacter arcticus NBRC 116598.</title>
        <authorList>
            <person name="Miyakawa T."/>
            <person name="Kusuya Y."/>
            <person name="Miura T."/>
        </authorList>
    </citation>
    <scope>NUCLEOTIDE SEQUENCE [LARGE SCALE GENOMIC DNA]</scope>
    <source>
        <strain evidence="1 2">SU-CL00105</strain>
    </source>
</reference>
<evidence type="ECO:0008006" key="3">
    <source>
        <dbReference type="Google" id="ProtNLM"/>
    </source>
</evidence>
<proteinExistence type="predicted"/>